<comment type="caution">
    <text evidence="2">The sequence shown here is derived from an EMBL/GenBank/DDBJ whole genome shotgun (WGS) entry which is preliminary data.</text>
</comment>
<dbReference type="AlphaFoldDB" id="A0A7C4NN60"/>
<evidence type="ECO:0000313" key="2">
    <source>
        <dbReference type="EMBL" id="HGQ64688.1"/>
    </source>
</evidence>
<keyword evidence="1" id="KW-0812">Transmembrane</keyword>
<keyword evidence="1" id="KW-1133">Transmembrane helix</keyword>
<protein>
    <recommendedName>
        <fullName evidence="3">DUF4129 domain-containing protein</fullName>
    </recommendedName>
</protein>
<keyword evidence="1" id="KW-0472">Membrane</keyword>
<accession>A0A7C4NN60</accession>
<proteinExistence type="predicted"/>
<evidence type="ECO:0000256" key="1">
    <source>
        <dbReference type="SAM" id="Phobius"/>
    </source>
</evidence>
<feature type="transmembrane region" description="Helical" evidence="1">
    <location>
        <begin position="462"/>
        <end position="489"/>
    </location>
</feature>
<gene>
    <name evidence="2" type="ORF">ENU08_05530</name>
</gene>
<sequence>MAKMRKTTSMICVASTVFLITLALFSTVVAEEVRHPKNIGDLVDAGFRSYRELTEWLRYTGIASKLNINLSDVKDVVLKSQAVLDEVYNNASLSMFIGAIQLKQLKMFSQLTNYIGHRDIVNLLKMVTLGLNISRVDFRCRDLFSKLLINIVQPGFCNYTLTDLDHLTWYIMKLSSVIPVDRLTSILGKVYTMKMAMRVKAISRDMLNRLLDDLLYRESIVVYLILNDVVVTNRIVVVTSSQETSGATTTKGLVTYNKSSDKVLTFEDLEKALSIVTEILRLSEKYSISLTSEDILNIVNYILSLDIEEAVALLKSIDESHLRYLGQSQAHNSKNSAATIPSEVNEEEENASYIMPMVPPDEFHDYYREFEEYLRESTETRDVDRGGLGGNVGEGPKTIDVDAYIVQVIASGLLSTVLEKVNTPIIFIPSLSSIDSSWNTPTYPRRSTKEMQIGRGPSSYSLWLYVILLLSTSVGVALVFKPHIVLMVLMRMSKLFRSSVEGVYKARSNSVFELFWVLMYKLAKVLGIQIAGSDTHREAYAKIVSKVIDGDLKQKLKDITKDYEVLRFSDKHYLDKDLWVKSVVSILSEYD</sequence>
<dbReference type="EMBL" id="DTBD01000048">
    <property type="protein sequence ID" value="HGQ64688.1"/>
    <property type="molecule type" value="Genomic_DNA"/>
</dbReference>
<name>A0A7C4NN60_9CREN</name>
<reference evidence="2" key="1">
    <citation type="journal article" date="2020" name="mSystems">
        <title>Genome- and Community-Level Interaction Insights into Carbon Utilization and Element Cycling Functions of Hydrothermarchaeota in Hydrothermal Sediment.</title>
        <authorList>
            <person name="Zhou Z."/>
            <person name="Liu Y."/>
            <person name="Xu W."/>
            <person name="Pan J."/>
            <person name="Luo Z.H."/>
            <person name="Li M."/>
        </authorList>
    </citation>
    <scope>NUCLEOTIDE SEQUENCE [LARGE SCALE GENOMIC DNA]</scope>
    <source>
        <strain evidence="2">SpSt-637</strain>
    </source>
</reference>
<organism evidence="2">
    <name type="scientific">Ignisphaera aggregans</name>
    <dbReference type="NCBI Taxonomy" id="334771"/>
    <lineage>
        <taxon>Archaea</taxon>
        <taxon>Thermoproteota</taxon>
        <taxon>Thermoprotei</taxon>
        <taxon>Desulfurococcales</taxon>
        <taxon>Desulfurococcaceae</taxon>
        <taxon>Ignisphaera</taxon>
    </lineage>
</organism>
<evidence type="ECO:0008006" key="3">
    <source>
        <dbReference type="Google" id="ProtNLM"/>
    </source>
</evidence>